<comment type="caution">
    <text evidence="1">The sequence shown here is derived from an EMBL/GenBank/DDBJ whole genome shotgun (WGS) entry which is preliminary data.</text>
</comment>
<dbReference type="EMBL" id="CM045767">
    <property type="protein sequence ID" value="KAI7998413.1"/>
    <property type="molecule type" value="Genomic_DNA"/>
</dbReference>
<protein>
    <submittedName>
        <fullName evidence="1">Phosphoglucan phosphatase DSP4, amyloplastic</fullName>
    </submittedName>
</protein>
<evidence type="ECO:0000313" key="1">
    <source>
        <dbReference type="EMBL" id="KAI7998413.1"/>
    </source>
</evidence>
<evidence type="ECO:0000313" key="2">
    <source>
        <dbReference type="Proteomes" id="UP001060215"/>
    </source>
</evidence>
<gene>
    <name evidence="1" type="ORF">LOK49_LG10G01546</name>
</gene>
<dbReference type="Proteomes" id="UP001060215">
    <property type="component" value="Chromosome 10"/>
</dbReference>
<keyword evidence="2" id="KW-1185">Reference proteome</keyword>
<accession>A0ACC0GBA1</accession>
<proteinExistence type="predicted"/>
<organism evidence="1 2">
    <name type="scientific">Camellia lanceoleosa</name>
    <dbReference type="NCBI Taxonomy" id="1840588"/>
    <lineage>
        <taxon>Eukaryota</taxon>
        <taxon>Viridiplantae</taxon>
        <taxon>Streptophyta</taxon>
        <taxon>Embryophyta</taxon>
        <taxon>Tracheophyta</taxon>
        <taxon>Spermatophyta</taxon>
        <taxon>Magnoliopsida</taxon>
        <taxon>eudicotyledons</taxon>
        <taxon>Gunneridae</taxon>
        <taxon>Pentapetalae</taxon>
        <taxon>asterids</taxon>
        <taxon>Ericales</taxon>
        <taxon>Theaceae</taxon>
        <taxon>Camellia</taxon>
    </lineage>
</organism>
<reference evidence="1 2" key="1">
    <citation type="journal article" date="2022" name="Plant J.">
        <title>Chromosome-level genome of Camellia lanceoleosa provides a valuable resource for understanding genome evolution and self-incompatibility.</title>
        <authorList>
            <person name="Gong W."/>
            <person name="Xiao S."/>
            <person name="Wang L."/>
            <person name="Liao Z."/>
            <person name="Chang Y."/>
            <person name="Mo W."/>
            <person name="Hu G."/>
            <person name="Li W."/>
            <person name="Zhao G."/>
            <person name="Zhu H."/>
            <person name="Hu X."/>
            <person name="Ji K."/>
            <person name="Xiang X."/>
            <person name="Song Q."/>
            <person name="Yuan D."/>
            <person name="Jin S."/>
            <person name="Zhang L."/>
        </authorList>
    </citation>
    <scope>NUCLEOTIDE SEQUENCE [LARGE SCALE GENOMIC DNA]</scope>
    <source>
        <strain evidence="1">SQ_2022a</strain>
    </source>
</reference>
<sequence length="181" mass="20670">MVEKRWCGPSKRKACEEAGINFVMTKLLKCCAFLFFIMRESNVQWALGKAGEDRVHVVVSEEHGWLFVGIYDGLIKHHKDSKKLFPWRFGLEAKEKTEAMGAVLTYKQELGMNYNFIRPDLIMGSCLQTPDDVDKLRSIGVKTIVFFACNKIQILNILGLISLAFVNMPTHMMTFNTCVLK</sequence>
<name>A0ACC0GBA1_9ERIC</name>